<proteinExistence type="predicted"/>
<accession>A0A9N9FBC3</accession>
<dbReference type="Proteomes" id="UP000789375">
    <property type="component" value="Unassembled WGS sequence"/>
</dbReference>
<sequence>MQTVTGIFANIRIEFFLWNRLLILVNSTISTFFGRPLKDFVYRLVSIQSQS</sequence>
<comment type="caution">
    <text evidence="1">The sequence shown here is derived from an EMBL/GenBank/DDBJ whole genome shotgun (WGS) entry which is preliminary data.</text>
</comment>
<keyword evidence="2" id="KW-1185">Reference proteome</keyword>
<name>A0A9N9FBC3_FUNMO</name>
<dbReference type="EMBL" id="CAJVPP010000923">
    <property type="protein sequence ID" value="CAG8522284.1"/>
    <property type="molecule type" value="Genomic_DNA"/>
</dbReference>
<organism evidence="1 2">
    <name type="scientific">Funneliformis mosseae</name>
    <name type="common">Endomycorrhizal fungus</name>
    <name type="synonym">Glomus mosseae</name>
    <dbReference type="NCBI Taxonomy" id="27381"/>
    <lineage>
        <taxon>Eukaryota</taxon>
        <taxon>Fungi</taxon>
        <taxon>Fungi incertae sedis</taxon>
        <taxon>Mucoromycota</taxon>
        <taxon>Glomeromycotina</taxon>
        <taxon>Glomeromycetes</taxon>
        <taxon>Glomerales</taxon>
        <taxon>Glomeraceae</taxon>
        <taxon>Funneliformis</taxon>
    </lineage>
</organism>
<gene>
    <name evidence="1" type="ORF">FMOSSE_LOCUS5092</name>
</gene>
<protein>
    <submittedName>
        <fullName evidence="1">2431_t:CDS:1</fullName>
    </submittedName>
</protein>
<dbReference type="AlphaFoldDB" id="A0A9N9FBC3"/>
<reference evidence="1" key="1">
    <citation type="submission" date="2021-06" db="EMBL/GenBank/DDBJ databases">
        <authorList>
            <person name="Kallberg Y."/>
            <person name="Tangrot J."/>
            <person name="Rosling A."/>
        </authorList>
    </citation>
    <scope>NUCLEOTIDE SEQUENCE</scope>
    <source>
        <strain evidence="1">87-6 pot B 2015</strain>
    </source>
</reference>
<evidence type="ECO:0000313" key="1">
    <source>
        <dbReference type="EMBL" id="CAG8522284.1"/>
    </source>
</evidence>
<evidence type="ECO:0000313" key="2">
    <source>
        <dbReference type="Proteomes" id="UP000789375"/>
    </source>
</evidence>